<feature type="region of interest" description="Disordered" evidence="1">
    <location>
        <begin position="211"/>
        <end position="232"/>
    </location>
</feature>
<gene>
    <name evidence="3" type="ORF">Tci_443593</name>
</gene>
<dbReference type="CDD" id="cd00303">
    <property type="entry name" value="retropepsin_like"/>
    <property type="match status" value="1"/>
</dbReference>
<dbReference type="AlphaFoldDB" id="A0A699HVQ2"/>
<dbReference type="InterPro" id="IPR032567">
    <property type="entry name" value="RTL1-rel"/>
</dbReference>
<feature type="region of interest" description="Disordered" evidence="1">
    <location>
        <begin position="369"/>
        <end position="390"/>
    </location>
</feature>
<protein>
    <submittedName>
        <fullName evidence="3">Putative reverse transcriptase domain-containing protein</fullName>
    </submittedName>
</protein>
<dbReference type="PANTHER" id="PTHR15503">
    <property type="entry name" value="LDOC1 RELATED"/>
    <property type="match status" value="1"/>
</dbReference>
<reference evidence="3" key="1">
    <citation type="journal article" date="2019" name="Sci. Rep.">
        <title>Draft genome of Tanacetum cinerariifolium, the natural source of mosquito coil.</title>
        <authorList>
            <person name="Yamashiro T."/>
            <person name="Shiraishi A."/>
            <person name="Satake H."/>
            <person name="Nakayama K."/>
        </authorList>
    </citation>
    <scope>NUCLEOTIDE SEQUENCE</scope>
</reference>
<sequence>MSSSTVTYTSISSNYEEPLDARSPRAPPSPDYVAGPEHPHSPDYVPEPEYPEYLVSSDAEAPIEDQPLLDDASLAALSPGYIADSDPEEDPEEDPADYPADRGDDDGDEASDDDDDDDEEEEDEKKEEEHLASAESSVVPAIDPAFETNEGCQASCLTYSITISTHPLSSPLPQIPSPPLPLPSPPTTSPTYAEAALGYKAAEMRLRAVSPPTHHPLKIPSRPLLLPSTTHRDDLPKTDMPLWKRARFTTPTGRFEVRESLSAAARQAGYTLAHRVDYGFIDNVDASIRAVEGRAMTVIEEINDMVTDLATTQRQDTQELYIRFVYFTKMPPKKRIATTTTTTTTPMTDAQLKALIAQGASDALAEIKANRTNRNGDDIHDSRTGSRKIERPARTDVVSYNQHFQELSLMCLRMFLEESDEIEKDKPELQCCHGYIPLKNRYASILFDAGADRSFMSIAFSSLIDIIPTTLDHGYDVELAGGRIIWVNILIRGCSLNFLNHPFNIDLMAVEMGSFDVIIGMDWLSKYHVIIVCDEKIIRVPFGNEILIVRGDKSSNEHESQLNIISCTKTQKYLLKGCHLFLAYVTAKKAEDKSKDKRLEHCAILALAEGAENFIFYYDASHKGLGVVLMQNEKKELNMRKRYWLELLSDYDCEIRYHPGKANVVPDALSRKEQINPLQVRALVMIIGLDLPKQILKAQTEARKPENLSVENVGGMLIENLRESDNPRKEKVEPLADGTLCLNNRRTVAYRLELPQQLSRVHSTFHVSNLKKCLSDERWTISLDEIHIDDKLHFVEEPMEIIDR</sequence>
<feature type="compositionally biased region" description="Acidic residues" evidence="1">
    <location>
        <begin position="85"/>
        <end position="96"/>
    </location>
</feature>
<evidence type="ECO:0000259" key="2">
    <source>
        <dbReference type="Pfam" id="PF24626"/>
    </source>
</evidence>
<evidence type="ECO:0000313" key="3">
    <source>
        <dbReference type="EMBL" id="GEY71619.1"/>
    </source>
</evidence>
<accession>A0A699HVQ2</accession>
<feature type="compositionally biased region" description="Low complexity" evidence="1">
    <location>
        <begin position="1"/>
        <end position="13"/>
    </location>
</feature>
<keyword evidence="3" id="KW-0548">Nucleotidyltransferase</keyword>
<keyword evidence="3" id="KW-0695">RNA-directed DNA polymerase</keyword>
<dbReference type="GO" id="GO:0003964">
    <property type="term" value="F:RNA-directed DNA polymerase activity"/>
    <property type="evidence" value="ECO:0007669"/>
    <property type="project" value="UniProtKB-KW"/>
</dbReference>
<name>A0A699HVQ2_TANCI</name>
<feature type="domain" description="Tf2-1-like SH3-like" evidence="2">
    <location>
        <begin position="746"/>
        <end position="773"/>
    </location>
</feature>
<dbReference type="Gene3D" id="2.40.70.10">
    <property type="entry name" value="Acid Proteases"/>
    <property type="match status" value="1"/>
</dbReference>
<dbReference type="Pfam" id="PF24626">
    <property type="entry name" value="SH3_Tf2-1"/>
    <property type="match status" value="1"/>
</dbReference>
<dbReference type="InterPro" id="IPR021109">
    <property type="entry name" value="Peptidase_aspartic_dom_sf"/>
</dbReference>
<feature type="compositionally biased region" description="Acidic residues" evidence="1">
    <location>
        <begin position="103"/>
        <end position="126"/>
    </location>
</feature>
<organism evidence="3">
    <name type="scientific">Tanacetum cinerariifolium</name>
    <name type="common">Dalmatian daisy</name>
    <name type="synonym">Chrysanthemum cinerariifolium</name>
    <dbReference type="NCBI Taxonomy" id="118510"/>
    <lineage>
        <taxon>Eukaryota</taxon>
        <taxon>Viridiplantae</taxon>
        <taxon>Streptophyta</taxon>
        <taxon>Embryophyta</taxon>
        <taxon>Tracheophyta</taxon>
        <taxon>Spermatophyta</taxon>
        <taxon>Magnoliopsida</taxon>
        <taxon>eudicotyledons</taxon>
        <taxon>Gunneridae</taxon>
        <taxon>Pentapetalae</taxon>
        <taxon>asterids</taxon>
        <taxon>campanulids</taxon>
        <taxon>Asterales</taxon>
        <taxon>Asteraceae</taxon>
        <taxon>Asteroideae</taxon>
        <taxon>Anthemideae</taxon>
        <taxon>Anthemidinae</taxon>
        <taxon>Tanacetum</taxon>
    </lineage>
</organism>
<keyword evidence="3" id="KW-0808">Transferase</keyword>
<dbReference type="Pfam" id="PF08284">
    <property type="entry name" value="RVP_2"/>
    <property type="match status" value="1"/>
</dbReference>
<dbReference type="InterPro" id="IPR056924">
    <property type="entry name" value="SH3_Tf2-1"/>
</dbReference>
<feature type="compositionally biased region" description="Basic and acidic residues" evidence="1">
    <location>
        <begin position="374"/>
        <end position="390"/>
    </location>
</feature>
<evidence type="ECO:0000256" key="1">
    <source>
        <dbReference type="SAM" id="MobiDB-lite"/>
    </source>
</evidence>
<feature type="region of interest" description="Disordered" evidence="1">
    <location>
        <begin position="1"/>
        <end position="139"/>
    </location>
</feature>
<proteinExistence type="predicted"/>
<feature type="compositionally biased region" description="Low complexity" evidence="1">
    <location>
        <begin position="69"/>
        <end position="78"/>
    </location>
</feature>
<dbReference type="SUPFAM" id="SSF50630">
    <property type="entry name" value="Acid proteases"/>
    <property type="match status" value="1"/>
</dbReference>
<dbReference type="PANTHER" id="PTHR15503:SF45">
    <property type="entry name" value="RNA-DIRECTED DNA POLYMERASE HOMOLOG"/>
    <property type="match status" value="1"/>
</dbReference>
<comment type="caution">
    <text evidence="3">The sequence shown here is derived from an EMBL/GenBank/DDBJ whole genome shotgun (WGS) entry which is preliminary data.</text>
</comment>
<dbReference type="EMBL" id="BKCJ010202918">
    <property type="protein sequence ID" value="GEY71619.1"/>
    <property type="molecule type" value="Genomic_DNA"/>
</dbReference>